<dbReference type="Pfam" id="PF00113">
    <property type="entry name" value="Enolase_C"/>
    <property type="match status" value="1"/>
</dbReference>
<evidence type="ECO:0000256" key="4">
    <source>
        <dbReference type="ARBA" id="ARBA00017068"/>
    </source>
</evidence>
<dbReference type="SFLD" id="SFLDS00001">
    <property type="entry name" value="Enolase"/>
    <property type="match status" value="1"/>
</dbReference>
<dbReference type="PANTHER" id="PTHR11902">
    <property type="entry name" value="ENOLASE"/>
    <property type="match status" value="1"/>
</dbReference>
<dbReference type="SFLD" id="SFLDF00002">
    <property type="entry name" value="enolase"/>
    <property type="match status" value="1"/>
</dbReference>
<feature type="binding site" evidence="11 14">
    <location>
        <position position="242"/>
    </location>
    <ligand>
        <name>Mg(2+)</name>
        <dbReference type="ChEBI" id="CHEBI:18420"/>
    </ligand>
</feature>
<feature type="binding site" evidence="11">
    <location>
        <position position="386"/>
    </location>
    <ligand>
        <name>(2R)-2-phosphoglycerate</name>
        <dbReference type="ChEBI" id="CHEBI:58289"/>
    </ligand>
</feature>
<keyword evidence="7 11" id="KW-0479">Metal-binding</keyword>
<comment type="subcellular location">
    <subcellularLocation>
        <location evidence="11">Cytoplasm</location>
    </subcellularLocation>
    <subcellularLocation>
        <location evidence="11">Secreted</location>
    </subcellularLocation>
    <subcellularLocation>
        <location evidence="11">Cell surface</location>
    </subcellularLocation>
    <text evidence="11">Fractions of enolase are present in both the cytoplasm and on the cell surface.</text>
</comment>
<dbReference type="GO" id="GO:0004634">
    <property type="term" value="F:phosphopyruvate hydratase activity"/>
    <property type="evidence" value="ECO:0007669"/>
    <property type="project" value="UniProtKB-UniRule"/>
</dbReference>
<feature type="active site" description="Proton acceptor" evidence="11 12">
    <location>
        <position position="335"/>
    </location>
</feature>
<feature type="binding site" evidence="13">
    <location>
        <position position="310"/>
    </location>
    <ligand>
        <name>substrate</name>
    </ligand>
</feature>
<dbReference type="InterPro" id="IPR000941">
    <property type="entry name" value="Enolase"/>
</dbReference>
<feature type="domain" description="Enolase N-terminal" evidence="16">
    <location>
        <begin position="4"/>
        <end position="134"/>
    </location>
</feature>
<dbReference type="InterPro" id="IPR020809">
    <property type="entry name" value="Enolase_CS"/>
</dbReference>
<dbReference type="SMART" id="SM01192">
    <property type="entry name" value="Enolase_C"/>
    <property type="match status" value="1"/>
</dbReference>
<keyword evidence="6 11" id="KW-0964">Secreted</keyword>
<dbReference type="UniPathway" id="UPA00109">
    <property type="reaction ID" value="UER00187"/>
</dbReference>
<evidence type="ECO:0000256" key="8">
    <source>
        <dbReference type="ARBA" id="ARBA00022842"/>
    </source>
</evidence>
<gene>
    <name evidence="11 17" type="primary">eno</name>
    <name evidence="17" type="ORF">G5V58_17790</name>
</gene>
<dbReference type="PIRSF" id="PIRSF001400">
    <property type="entry name" value="Enolase"/>
    <property type="match status" value="1"/>
</dbReference>
<reference evidence="17 18" key="1">
    <citation type="submission" date="2020-02" db="EMBL/GenBank/DDBJ databases">
        <title>Full genome sequence of Nocardioides sp. R-3366.</title>
        <authorList>
            <person name="Im W.-T."/>
        </authorList>
    </citation>
    <scope>NUCLEOTIDE SEQUENCE [LARGE SCALE GENOMIC DNA]</scope>
    <source>
        <strain evidence="17 18">R-3366</strain>
    </source>
</reference>
<feature type="binding site" evidence="11">
    <location>
        <position position="364"/>
    </location>
    <ligand>
        <name>(2R)-2-phosphoglycerate</name>
        <dbReference type="ChEBI" id="CHEBI:58289"/>
    </ligand>
</feature>
<dbReference type="NCBIfam" id="TIGR01060">
    <property type="entry name" value="eno"/>
    <property type="match status" value="1"/>
</dbReference>
<feature type="binding site" evidence="11">
    <location>
        <position position="163"/>
    </location>
    <ligand>
        <name>(2R)-2-phosphoglycerate</name>
        <dbReference type="ChEBI" id="CHEBI:58289"/>
    </ligand>
</feature>
<evidence type="ECO:0000256" key="14">
    <source>
        <dbReference type="PIRSR" id="PIRSR001400-3"/>
    </source>
</evidence>
<feature type="binding site" evidence="13">
    <location>
        <position position="283"/>
    </location>
    <ligand>
        <name>substrate</name>
    </ligand>
</feature>
<organism evidence="17 18">
    <name type="scientific">Nocardioides anomalus</name>
    <dbReference type="NCBI Taxonomy" id="2712223"/>
    <lineage>
        <taxon>Bacteria</taxon>
        <taxon>Bacillati</taxon>
        <taxon>Actinomycetota</taxon>
        <taxon>Actinomycetes</taxon>
        <taxon>Propionibacteriales</taxon>
        <taxon>Nocardioidaceae</taxon>
        <taxon>Nocardioides</taxon>
    </lineage>
</organism>
<dbReference type="GO" id="GO:0005576">
    <property type="term" value="C:extracellular region"/>
    <property type="evidence" value="ECO:0007669"/>
    <property type="project" value="UniProtKB-SubCell"/>
</dbReference>
<dbReference type="SUPFAM" id="SSF51604">
    <property type="entry name" value="Enolase C-terminal domain-like"/>
    <property type="match status" value="1"/>
</dbReference>
<dbReference type="Gene3D" id="3.30.390.10">
    <property type="entry name" value="Enolase-like, N-terminal domain"/>
    <property type="match status" value="1"/>
</dbReference>
<dbReference type="Gene3D" id="3.20.20.120">
    <property type="entry name" value="Enolase-like C-terminal domain"/>
    <property type="match status" value="1"/>
</dbReference>
<dbReference type="InterPro" id="IPR020810">
    <property type="entry name" value="Enolase_C"/>
</dbReference>
<keyword evidence="8 11" id="KW-0460">Magnesium</keyword>
<evidence type="ECO:0000256" key="13">
    <source>
        <dbReference type="PIRSR" id="PIRSR001400-2"/>
    </source>
</evidence>
<dbReference type="HAMAP" id="MF_00318">
    <property type="entry name" value="Enolase"/>
    <property type="match status" value="1"/>
</dbReference>
<dbReference type="EC" id="4.2.1.11" evidence="3 11"/>
<dbReference type="AlphaFoldDB" id="A0A6G6WGA8"/>
<feature type="binding site" evidence="11 14">
    <location>
        <position position="283"/>
    </location>
    <ligand>
        <name>Mg(2+)</name>
        <dbReference type="ChEBI" id="CHEBI:18420"/>
    </ligand>
</feature>
<evidence type="ECO:0000256" key="7">
    <source>
        <dbReference type="ARBA" id="ARBA00022723"/>
    </source>
</evidence>
<dbReference type="Pfam" id="PF03952">
    <property type="entry name" value="Enolase_N"/>
    <property type="match status" value="1"/>
</dbReference>
<evidence type="ECO:0000256" key="10">
    <source>
        <dbReference type="ARBA" id="ARBA00023239"/>
    </source>
</evidence>
<feature type="binding site" evidence="11">
    <location>
        <position position="365"/>
    </location>
    <ligand>
        <name>(2R)-2-phosphoglycerate</name>
        <dbReference type="ChEBI" id="CHEBI:58289"/>
    </ligand>
</feature>
<feature type="binding site" evidence="13">
    <location>
        <position position="386"/>
    </location>
    <ligand>
        <name>substrate</name>
    </ligand>
</feature>
<dbReference type="FunFam" id="3.20.20.120:FF:000001">
    <property type="entry name" value="Enolase"/>
    <property type="match status" value="1"/>
</dbReference>
<dbReference type="PANTHER" id="PTHR11902:SF1">
    <property type="entry name" value="ENOLASE"/>
    <property type="match status" value="1"/>
</dbReference>
<evidence type="ECO:0000256" key="9">
    <source>
        <dbReference type="ARBA" id="ARBA00023152"/>
    </source>
</evidence>
<dbReference type="InterPro" id="IPR020811">
    <property type="entry name" value="Enolase_N"/>
</dbReference>
<dbReference type="PROSITE" id="PS00164">
    <property type="entry name" value="ENOLASE"/>
    <property type="match status" value="1"/>
</dbReference>
<dbReference type="InterPro" id="IPR029017">
    <property type="entry name" value="Enolase-like_N"/>
</dbReference>
<evidence type="ECO:0000256" key="6">
    <source>
        <dbReference type="ARBA" id="ARBA00022525"/>
    </source>
</evidence>
<keyword evidence="18" id="KW-1185">Reference proteome</keyword>
<evidence type="ECO:0000259" key="16">
    <source>
        <dbReference type="SMART" id="SM01193"/>
    </source>
</evidence>
<comment type="catalytic activity">
    <reaction evidence="11">
        <text>(2R)-2-phosphoglycerate = phosphoenolpyruvate + H2O</text>
        <dbReference type="Rhea" id="RHEA:10164"/>
        <dbReference type="ChEBI" id="CHEBI:15377"/>
        <dbReference type="ChEBI" id="CHEBI:58289"/>
        <dbReference type="ChEBI" id="CHEBI:58702"/>
        <dbReference type="EC" id="4.2.1.11"/>
    </reaction>
</comment>
<keyword evidence="9 11" id="KW-0324">Glycolysis</keyword>
<accession>A0A6G6WGA8</accession>
<comment type="pathway">
    <text evidence="1 11">Carbohydrate degradation; glycolysis; pyruvate from D-glyceraldehyde 3-phosphate: step 4/5.</text>
</comment>
<evidence type="ECO:0000259" key="15">
    <source>
        <dbReference type="SMART" id="SM01192"/>
    </source>
</evidence>
<feature type="domain" description="Enolase C-terminal TIM barrel" evidence="15">
    <location>
        <begin position="139"/>
        <end position="423"/>
    </location>
</feature>
<dbReference type="Proteomes" id="UP000502996">
    <property type="component" value="Chromosome"/>
</dbReference>
<comment type="function">
    <text evidence="11">Catalyzes the reversible conversion of 2-phosphoglycerate (2-PG) into phosphoenolpyruvate (PEP). It is essential for the degradation of carbohydrates via glycolysis.</text>
</comment>
<evidence type="ECO:0000256" key="12">
    <source>
        <dbReference type="PIRSR" id="PIRSR001400-1"/>
    </source>
</evidence>
<feature type="binding site" evidence="13">
    <location>
        <position position="155"/>
    </location>
    <ligand>
        <name>substrate</name>
    </ligand>
</feature>
<evidence type="ECO:0000256" key="3">
    <source>
        <dbReference type="ARBA" id="ARBA00012058"/>
    </source>
</evidence>
<evidence type="ECO:0000313" key="18">
    <source>
        <dbReference type="Proteomes" id="UP000502996"/>
    </source>
</evidence>
<dbReference type="GO" id="GO:0006096">
    <property type="term" value="P:glycolytic process"/>
    <property type="evidence" value="ECO:0007669"/>
    <property type="project" value="UniProtKB-UniRule"/>
</dbReference>
<keyword evidence="17" id="KW-0670">Pyruvate</keyword>
<feature type="binding site" evidence="11 14">
    <location>
        <position position="310"/>
    </location>
    <ligand>
        <name>Mg(2+)</name>
        <dbReference type="ChEBI" id="CHEBI:18420"/>
    </ligand>
</feature>
<dbReference type="SMART" id="SM01193">
    <property type="entry name" value="Enolase_N"/>
    <property type="match status" value="1"/>
</dbReference>
<dbReference type="EMBL" id="CP049257">
    <property type="protein sequence ID" value="QIG44381.1"/>
    <property type="molecule type" value="Genomic_DNA"/>
</dbReference>
<dbReference type="PRINTS" id="PR00148">
    <property type="entry name" value="ENOLASE"/>
</dbReference>
<keyword evidence="10 11" id="KW-0456">Lyase</keyword>
<evidence type="ECO:0000256" key="1">
    <source>
        <dbReference type="ARBA" id="ARBA00005031"/>
    </source>
</evidence>
<comment type="similarity">
    <text evidence="2 11">Belongs to the enolase family.</text>
</comment>
<evidence type="ECO:0000313" key="17">
    <source>
        <dbReference type="EMBL" id="QIG44381.1"/>
    </source>
</evidence>
<dbReference type="CDD" id="cd03313">
    <property type="entry name" value="enolase"/>
    <property type="match status" value="1"/>
</dbReference>
<dbReference type="GO" id="GO:0009986">
    <property type="term" value="C:cell surface"/>
    <property type="evidence" value="ECO:0007669"/>
    <property type="project" value="UniProtKB-SubCell"/>
</dbReference>
<comment type="cofactor">
    <cofactor evidence="11">
        <name>Mg(2+)</name>
        <dbReference type="ChEBI" id="CHEBI:18420"/>
    </cofactor>
    <text evidence="11">Binds a second Mg(2+) ion via substrate during catalysis.</text>
</comment>
<dbReference type="SUPFAM" id="SSF54826">
    <property type="entry name" value="Enolase N-terminal domain-like"/>
    <property type="match status" value="1"/>
</dbReference>
<sequence>MASIEAVGAREILDSRGNPTVEVEVVLDDGTFARAAVPSGASTGQFEAVELRDGDSSRYLGKGVQKAVDAVIQVLGPTVEGLDADDQRLVDQAMLDVDGTPNKAQLGANAILGVSLAVARAAADSAGLPLYRYVGGPNAHLLPVPMMNILNGGAHADSNVDVQEFMVAPIGAPTFKEALRSGAEVYHALKAVLKEKGLSTGLGDEGGFAPNLDSNRAALDLIAEAVEKSGQKLGVDIALAMDVAASEFHDGGSYTFEGQPKSSEEMIAYYADLVASYPIVSIEDPLNEEDWDGWAAMTAQLGDRIQLVGDDLFVTNVERLQRGIDGANANAMLVKVNQIGSLTETLDAVELAHRAGFRNMMSHRSGETEDTTIADLAVATNCGQIKTGAPARSDRVAKFNQLLRIEDELGDAARYAGKGAFPRFNQ</sequence>
<dbReference type="RefSeq" id="WP_165235693.1">
    <property type="nucleotide sequence ID" value="NZ_CP049257.1"/>
</dbReference>
<comment type="cofactor">
    <cofactor evidence="14">
        <name>Mg(2+)</name>
        <dbReference type="ChEBI" id="CHEBI:18420"/>
    </cofactor>
    <text evidence="14">Mg(2+) is required for catalysis and for stabilizing the dimer.</text>
</comment>
<dbReference type="KEGG" id="nano:G5V58_17790"/>
<dbReference type="GO" id="GO:0000015">
    <property type="term" value="C:phosphopyruvate hydratase complex"/>
    <property type="evidence" value="ECO:0007669"/>
    <property type="project" value="InterPro"/>
</dbReference>
<dbReference type="FunFam" id="3.30.390.10:FF:000001">
    <property type="entry name" value="Enolase"/>
    <property type="match status" value="1"/>
</dbReference>
<evidence type="ECO:0000256" key="5">
    <source>
        <dbReference type="ARBA" id="ARBA00022490"/>
    </source>
</evidence>
<protein>
    <recommendedName>
        <fullName evidence="4 11">Enolase</fullName>
        <ecNumber evidence="3 11">4.2.1.11</ecNumber>
    </recommendedName>
    <alternativeName>
        <fullName evidence="11">2-phospho-D-glycerate hydro-lyase</fullName>
    </alternativeName>
    <alternativeName>
        <fullName evidence="11">2-phosphoglycerate dehydratase</fullName>
    </alternativeName>
</protein>
<feature type="binding site" evidence="11">
    <location>
        <position position="335"/>
    </location>
    <ligand>
        <name>(2R)-2-phosphoglycerate</name>
        <dbReference type="ChEBI" id="CHEBI:58289"/>
    </ligand>
</feature>
<proteinExistence type="inferred from homology"/>
<evidence type="ECO:0000256" key="11">
    <source>
        <dbReference type="HAMAP-Rule" id="MF_00318"/>
    </source>
</evidence>
<evidence type="ECO:0000256" key="2">
    <source>
        <dbReference type="ARBA" id="ARBA00009604"/>
    </source>
</evidence>
<name>A0A6G6WGA8_9ACTN</name>
<feature type="active site" description="Proton donor" evidence="11 12">
    <location>
        <position position="205"/>
    </location>
</feature>
<dbReference type="SFLD" id="SFLDG00178">
    <property type="entry name" value="enolase"/>
    <property type="match status" value="1"/>
</dbReference>
<feature type="binding site" evidence="13">
    <location>
        <position position="164"/>
    </location>
    <ligand>
        <name>substrate</name>
    </ligand>
</feature>
<keyword evidence="5 11" id="KW-0963">Cytoplasm</keyword>
<dbReference type="GO" id="GO:0000287">
    <property type="term" value="F:magnesium ion binding"/>
    <property type="evidence" value="ECO:0007669"/>
    <property type="project" value="UniProtKB-UniRule"/>
</dbReference>
<dbReference type="InterPro" id="IPR036849">
    <property type="entry name" value="Enolase-like_C_sf"/>
</dbReference>
<feature type="binding site" evidence="13">
    <location>
        <begin position="362"/>
        <end position="365"/>
    </location>
    <ligand>
        <name>substrate</name>
    </ligand>
</feature>